<accession>A0A543IW07</accession>
<organism evidence="1 2">
    <name type="scientific">Thermopolyspora flexuosa</name>
    <dbReference type="NCBI Taxonomy" id="103836"/>
    <lineage>
        <taxon>Bacteria</taxon>
        <taxon>Bacillati</taxon>
        <taxon>Actinomycetota</taxon>
        <taxon>Actinomycetes</taxon>
        <taxon>Streptosporangiales</taxon>
        <taxon>Streptosporangiaceae</taxon>
        <taxon>Thermopolyspora</taxon>
    </lineage>
</organism>
<dbReference type="InterPro" id="IPR023214">
    <property type="entry name" value="HAD_sf"/>
</dbReference>
<reference evidence="1 2" key="1">
    <citation type="submission" date="2019-06" db="EMBL/GenBank/DDBJ databases">
        <title>Sequencing the genomes of 1000 actinobacteria strains.</title>
        <authorList>
            <person name="Klenk H.-P."/>
        </authorList>
    </citation>
    <scope>NUCLEOTIDE SEQUENCE [LARGE SCALE GENOMIC DNA]</scope>
    <source>
        <strain evidence="1 2">DSM 43186</strain>
    </source>
</reference>
<dbReference type="AlphaFoldDB" id="A0A543IW07"/>
<sequence>MLWDIDHTLIDVAGLSREIYGAVFRDVTGRPVTRFPDMSGRADRSIITALLDLNGVPATGDLVDTFAEALAKTYEDRRDELTVRGRELPGGRAALAALAGRPDVAQSVLTGNMKPIAICKLTAFGLHEYVDFDIGAYGLDGLERPSLVRFARERARAKYGRAFGAHDTVLIGDTPRDVQAGHEGGARVVAVATGRSDAAALRAAGAEIVLPDLADTAAVIRSILQAGDG</sequence>
<dbReference type="Gene3D" id="3.40.50.1000">
    <property type="entry name" value="HAD superfamily/HAD-like"/>
    <property type="match status" value="1"/>
</dbReference>
<evidence type="ECO:0000313" key="1">
    <source>
        <dbReference type="EMBL" id="TQM74750.1"/>
    </source>
</evidence>
<dbReference type="SUPFAM" id="SSF56784">
    <property type="entry name" value="HAD-like"/>
    <property type="match status" value="1"/>
</dbReference>
<keyword evidence="1" id="KW-0378">Hydrolase</keyword>
<dbReference type="EMBL" id="VFPQ01000001">
    <property type="protein sequence ID" value="TQM74750.1"/>
    <property type="molecule type" value="Genomic_DNA"/>
</dbReference>
<gene>
    <name evidence="1" type="ORF">FHX40_1433</name>
</gene>
<evidence type="ECO:0000313" key="2">
    <source>
        <dbReference type="Proteomes" id="UP000319213"/>
    </source>
</evidence>
<dbReference type="Pfam" id="PF13242">
    <property type="entry name" value="Hydrolase_like"/>
    <property type="match status" value="1"/>
</dbReference>
<dbReference type="SFLD" id="SFLDG01129">
    <property type="entry name" value="C1.5:_HAD__Beta-PGM__Phosphata"/>
    <property type="match status" value="1"/>
</dbReference>
<dbReference type="Gene3D" id="1.10.150.240">
    <property type="entry name" value="Putative phosphatase, domain 2"/>
    <property type="match status" value="1"/>
</dbReference>
<proteinExistence type="predicted"/>
<dbReference type="GO" id="GO:0016787">
    <property type="term" value="F:hydrolase activity"/>
    <property type="evidence" value="ECO:0007669"/>
    <property type="project" value="UniProtKB-KW"/>
</dbReference>
<dbReference type="InterPro" id="IPR023198">
    <property type="entry name" value="PGP-like_dom2"/>
</dbReference>
<dbReference type="InterPro" id="IPR036412">
    <property type="entry name" value="HAD-like_sf"/>
</dbReference>
<dbReference type="SFLD" id="SFLDS00003">
    <property type="entry name" value="Haloacid_Dehalogenase"/>
    <property type="match status" value="1"/>
</dbReference>
<dbReference type="Proteomes" id="UP000319213">
    <property type="component" value="Unassembled WGS sequence"/>
</dbReference>
<protein>
    <submittedName>
        <fullName evidence="1">Phosphoglycolate phosphatase-like HAD superfamily hydrolase</fullName>
    </submittedName>
</protein>
<name>A0A543IW07_9ACTN</name>
<comment type="caution">
    <text evidence="1">The sequence shown here is derived from an EMBL/GenBank/DDBJ whole genome shotgun (WGS) entry which is preliminary data.</text>
</comment>
<keyword evidence="2" id="KW-1185">Reference proteome</keyword>